<reference evidence="2" key="2">
    <citation type="submission" date="2015-03" db="UniProtKB">
        <authorList>
            <consortium name="EnsemblPlants"/>
        </authorList>
    </citation>
    <scope>IDENTIFICATION</scope>
</reference>
<sequence length="315" mass="35961">MHATKDELQQLRHNGFAAWLLSYVCYISYPRVTYRDDPWVTVTQINPRGRVDGTSDNEPLQPDSTSNLSAVEDLTDVELVENFTEFGLDAVVHSEDEAEVEESEEARHSASRRSAPRGGRGSSASSSRPSGSSLEQNLVPAYVPAPAPYVPAPAAQEDPWVMSVQQLVQQPGREHLPVLHPNPRPGHTTWFDKSSNSISRSINNMMYSMLHTGYSKWSVIPHEDRELWFRQFAFTWESGLTETVRQKFNEKTTDSYTKQINAWKTVWQKNKRPQYINGTVWEQLIVHWEKDDTAVTSRKNSKNRKSDRGGKGMYY</sequence>
<evidence type="ECO:0000256" key="1">
    <source>
        <dbReference type="SAM" id="MobiDB-lite"/>
    </source>
</evidence>
<evidence type="ECO:0000313" key="3">
    <source>
        <dbReference type="Proteomes" id="UP000032141"/>
    </source>
</evidence>
<dbReference type="AlphaFoldDB" id="A0A0D3BQ14"/>
<feature type="compositionally biased region" description="Low complexity" evidence="1">
    <location>
        <begin position="116"/>
        <end position="135"/>
    </location>
</feature>
<dbReference type="Proteomes" id="UP000032141">
    <property type="component" value="Chromosome C4"/>
</dbReference>
<accession>A0A0D3BQ14</accession>
<organism evidence="2 3">
    <name type="scientific">Brassica oleracea var. oleracea</name>
    <dbReference type="NCBI Taxonomy" id="109376"/>
    <lineage>
        <taxon>Eukaryota</taxon>
        <taxon>Viridiplantae</taxon>
        <taxon>Streptophyta</taxon>
        <taxon>Embryophyta</taxon>
        <taxon>Tracheophyta</taxon>
        <taxon>Spermatophyta</taxon>
        <taxon>Magnoliopsida</taxon>
        <taxon>eudicotyledons</taxon>
        <taxon>Gunneridae</taxon>
        <taxon>Pentapetalae</taxon>
        <taxon>rosids</taxon>
        <taxon>malvids</taxon>
        <taxon>Brassicales</taxon>
        <taxon>Brassicaceae</taxon>
        <taxon>Brassiceae</taxon>
        <taxon>Brassica</taxon>
    </lineage>
</organism>
<feature type="region of interest" description="Disordered" evidence="1">
    <location>
        <begin position="94"/>
        <end position="135"/>
    </location>
</feature>
<evidence type="ECO:0000313" key="2">
    <source>
        <dbReference type="EnsemblPlants" id="Bo4g024420.1"/>
    </source>
</evidence>
<feature type="region of interest" description="Disordered" evidence="1">
    <location>
        <begin position="46"/>
        <end position="67"/>
    </location>
</feature>
<proteinExistence type="predicted"/>
<protein>
    <submittedName>
        <fullName evidence="2">Uncharacterized protein</fullName>
    </submittedName>
</protein>
<feature type="region of interest" description="Disordered" evidence="1">
    <location>
        <begin position="295"/>
        <end position="315"/>
    </location>
</feature>
<reference evidence="2 3" key="1">
    <citation type="journal article" date="2014" name="Genome Biol.">
        <title>Transcriptome and methylome profiling reveals relics of genome dominance in the mesopolyploid Brassica oleracea.</title>
        <authorList>
            <person name="Parkin I.A."/>
            <person name="Koh C."/>
            <person name="Tang H."/>
            <person name="Robinson S.J."/>
            <person name="Kagale S."/>
            <person name="Clarke W.E."/>
            <person name="Town C.D."/>
            <person name="Nixon J."/>
            <person name="Krishnakumar V."/>
            <person name="Bidwell S.L."/>
            <person name="Denoeud F."/>
            <person name="Belcram H."/>
            <person name="Links M.G."/>
            <person name="Just J."/>
            <person name="Clarke C."/>
            <person name="Bender T."/>
            <person name="Huebert T."/>
            <person name="Mason A.S."/>
            <person name="Pires J.C."/>
            <person name="Barker G."/>
            <person name="Moore J."/>
            <person name="Walley P.G."/>
            <person name="Manoli S."/>
            <person name="Batley J."/>
            <person name="Edwards D."/>
            <person name="Nelson M.N."/>
            <person name="Wang X."/>
            <person name="Paterson A.H."/>
            <person name="King G."/>
            <person name="Bancroft I."/>
            <person name="Chalhoub B."/>
            <person name="Sharpe A.G."/>
        </authorList>
    </citation>
    <scope>NUCLEOTIDE SEQUENCE</scope>
    <source>
        <strain evidence="2 3">cv. TO1000</strain>
    </source>
</reference>
<feature type="compositionally biased region" description="Polar residues" evidence="1">
    <location>
        <begin position="54"/>
        <end position="67"/>
    </location>
</feature>
<feature type="compositionally biased region" description="Basic and acidic residues" evidence="1">
    <location>
        <begin position="304"/>
        <end position="315"/>
    </location>
</feature>
<name>A0A0D3BQ14_BRAOL</name>
<dbReference type="Gramene" id="Bo4g024420.1">
    <property type="protein sequence ID" value="Bo4g024420.1"/>
    <property type="gene ID" value="Bo4g024420"/>
</dbReference>
<dbReference type="EnsemblPlants" id="Bo4g024420.1">
    <property type="protein sequence ID" value="Bo4g024420.1"/>
    <property type="gene ID" value="Bo4g024420"/>
</dbReference>
<dbReference type="HOGENOM" id="CLU_040720_1_0_1"/>
<keyword evidence="3" id="KW-1185">Reference proteome</keyword>